<name>A0A9D2DRI8_9FIRM</name>
<dbReference type="AlphaFoldDB" id="A0A9D2DRI8"/>
<organism evidence="2 3">
    <name type="scientific">Candidatus Blautia faecigallinarum</name>
    <dbReference type="NCBI Taxonomy" id="2838488"/>
    <lineage>
        <taxon>Bacteria</taxon>
        <taxon>Bacillati</taxon>
        <taxon>Bacillota</taxon>
        <taxon>Clostridia</taxon>
        <taxon>Lachnospirales</taxon>
        <taxon>Lachnospiraceae</taxon>
        <taxon>Blautia</taxon>
    </lineage>
</organism>
<feature type="domain" description="DUF362" evidence="1">
    <location>
        <begin position="38"/>
        <end position="229"/>
    </location>
</feature>
<protein>
    <submittedName>
        <fullName evidence="2">DUF362 domain-containing protein</fullName>
    </submittedName>
</protein>
<dbReference type="InterPro" id="IPR007160">
    <property type="entry name" value="DUF362"/>
</dbReference>
<evidence type="ECO:0000313" key="3">
    <source>
        <dbReference type="Proteomes" id="UP000824041"/>
    </source>
</evidence>
<dbReference type="Pfam" id="PF04015">
    <property type="entry name" value="DUF362"/>
    <property type="match status" value="1"/>
</dbReference>
<dbReference type="Proteomes" id="UP000824041">
    <property type="component" value="Unassembled WGS sequence"/>
</dbReference>
<proteinExistence type="predicted"/>
<dbReference type="EMBL" id="DXBU01000034">
    <property type="protein sequence ID" value="HIZ21714.1"/>
    <property type="molecule type" value="Genomic_DNA"/>
</dbReference>
<evidence type="ECO:0000313" key="2">
    <source>
        <dbReference type="EMBL" id="HIZ21714.1"/>
    </source>
</evidence>
<reference evidence="2" key="1">
    <citation type="journal article" date="2021" name="PeerJ">
        <title>Extensive microbial diversity within the chicken gut microbiome revealed by metagenomics and culture.</title>
        <authorList>
            <person name="Gilroy R."/>
            <person name="Ravi A."/>
            <person name="Getino M."/>
            <person name="Pursley I."/>
            <person name="Horton D.L."/>
            <person name="Alikhan N.F."/>
            <person name="Baker D."/>
            <person name="Gharbi K."/>
            <person name="Hall N."/>
            <person name="Watson M."/>
            <person name="Adriaenssens E.M."/>
            <person name="Foster-Nyarko E."/>
            <person name="Jarju S."/>
            <person name="Secka A."/>
            <person name="Antonio M."/>
            <person name="Oren A."/>
            <person name="Chaudhuri R.R."/>
            <person name="La Ragione R."/>
            <person name="Hildebrand F."/>
            <person name="Pallen M.J."/>
        </authorList>
    </citation>
    <scope>NUCLEOTIDE SEQUENCE</scope>
    <source>
        <strain evidence="2">14324</strain>
    </source>
</reference>
<comment type="caution">
    <text evidence="2">The sequence shown here is derived from an EMBL/GenBank/DDBJ whole genome shotgun (WGS) entry which is preliminary data.</text>
</comment>
<evidence type="ECO:0000259" key="1">
    <source>
        <dbReference type="Pfam" id="PF04015"/>
    </source>
</evidence>
<sequence>MEKNQIYIKCGTNYKEMTKELLSVCGLSHQIKDRKSRIAIKPNLVSPSEASFGATTHPEIVEGIIEYLKEEGFERIVMMEGSWVGDRTADAYELCGYRELSQRFQVPFIDTQKEKSFSRDCGGMKLELCACVKDIDFLINVPVLKGHCQTKITCALKNLKGLIPNKEKRRFHSMGLHKPIAHLAAGIRQDFIVVDNICGDLDFEDGGNPVVMNRILAGRDPVLMDAYVCHMMHYEVSQVPYVKLAQELGVGCGDIRNGDIRICGEDQGPVLPKSRKVVELADAVEEVESCSACYGYLIPALEMLREEGLLERLDEKICIGQGFRKKTGKLGIGHCTREFACHLEGCPPTENQIYTFLKEYITRK</sequence>
<accession>A0A9D2DRI8</accession>
<gene>
    <name evidence="2" type="ORF">IAA21_02795</name>
</gene>
<reference evidence="2" key="2">
    <citation type="submission" date="2021-04" db="EMBL/GenBank/DDBJ databases">
        <authorList>
            <person name="Gilroy R."/>
        </authorList>
    </citation>
    <scope>NUCLEOTIDE SEQUENCE</scope>
    <source>
        <strain evidence="2">14324</strain>
    </source>
</reference>